<dbReference type="EMBL" id="JADKYB010000004">
    <property type="protein sequence ID" value="MBM9504485.1"/>
    <property type="molecule type" value="Genomic_DNA"/>
</dbReference>
<feature type="region of interest" description="Disordered" evidence="1">
    <location>
        <begin position="56"/>
        <end position="75"/>
    </location>
</feature>
<feature type="domain" description="TadE-like" evidence="2">
    <location>
        <begin position="2"/>
        <end position="34"/>
    </location>
</feature>
<evidence type="ECO:0000259" key="2">
    <source>
        <dbReference type="Pfam" id="PF07811"/>
    </source>
</evidence>
<gene>
    <name evidence="3" type="ORF">ITX44_08040</name>
</gene>
<proteinExistence type="predicted"/>
<protein>
    <submittedName>
        <fullName evidence="3">Pilus assembly protein</fullName>
    </submittedName>
</protein>
<organism evidence="3 4">
    <name type="scientific">Actinacidiphila acididurans</name>
    <dbReference type="NCBI Taxonomy" id="2784346"/>
    <lineage>
        <taxon>Bacteria</taxon>
        <taxon>Bacillati</taxon>
        <taxon>Actinomycetota</taxon>
        <taxon>Actinomycetes</taxon>
        <taxon>Kitasatosporales</taxon>
        <taxon>Streptomycetaceae</taxon>
        <taxon>Actinacidiphila</taxon>
    </lineage>
</organism>
<sequence length="108" mass="10964">MLPILLLVALAGIQLGIVAYCGEQAGVAARAAARTAAAHAPHPDPQQVGLDAVSGWLQGNTSIDPPSDGGDNSVTVSATVHIPSVLPGVHLFGPVTRRATMPKEDTNP</sequence>
<dbReference type="Proteomes" id="UP000749040">
    <property type="component" value="Unassembled WGS sequence"/>
</dbReference>
<keyword evidence="4" id="KW-1185">Reference proteome</keyword>
<evidence type="ECO:0000313" key="3">
    <source>
        <dbReference type="EMBL" id="MBM9504485.1"/>
    </source>
</evidence>
<comment type="caution">
    <text evidence="3">The sequence shown here is derived from an EMBL/GenBank/DDBJ whole genome shotgun (WGS) entry which is preliminary data.</text>
</comment>
<dbReference type="Pfam" id="PF07811">
    <property type="entry name" value="TadE"/>
    <property type="match status" value="1"/>
</dbReference>
<reference evidence="3 4" key="1">
    <citation type="submission" date="2021-01" db="EMBL/GenBank/DDBJ databases">
        <title>Streptomyces acididurans sp. nov., isolated from a peat swamp forest soil.</title>
        <authorList>
            <person name="Chantavorakit T."/>
            <person name="Duangmal K."/>
        </authorList>
    </citation>
    <scope>NUCLEOTIDE SEQUENCE [LARGE SCALE GENOMIC DNA]</scope>
    <source>
        <strain evidence="3 4">KK5PA1</strain>
    </source>
</reference>
<name>A0ABS2TQD9_9ACTN</name>
<evidence type="ECO:0000313" key="4">
    <source>
        <dbReference type="Proteomes" id="UP000749040"/>
    </source>
</evidence>
<evidence type="ECO:0000256" key="1">
    <source>
        <dbReference type="SAM" id="MobiDB-lite"/>
    </source>
</evidence>
<accession>A0ABS2TQD9</accession>
<feature type="compositionally biased region" description="Polar residues" evidence="1">
    <location>
        <begin position="57"/>
        <end position="75"/>
    </location>
</feature>
<dbReference type="InterPro" id="IPR012495">
    <property type="entry name" value="TadE-like_dom"/>
</dbReference>